<evidence type="ECO:0000256" key="1">
    <source>
        <dbReference type="SAM" id="MobiDB-lite"/>
    </source>
</evidence>
<dbReference type="InterPro" id="IPR050708">
    <property type="entry name" value="T6SS_VgrG/RHS"/>
</dbReference>
<reference evidence="4" key="1">
    <citation type="submission" date="2006-12" db="EMBL/GenBank/DDBJ databases">
        <title>Complete sequence of Acidovorax avenae subsp. citrulli AAC00-1.</title>
        <authorList>
            <consortium name="US DOE Joint Genome Institute"/>
            <person name="Copeland A."/>
            <person name="Lucas S."/>
            <person name="Lapidus A."/>
            <person name="Barry K."/>
            <person name="Detter J.C."/>
            <person name="Glavina del Rio T."/>
            <person name="Dalin E."/>
            <person name="Tice H."/>
            <person name="Pitluck S."/>
            <person name="Kiss H."/>
            <person name="Brettin T."/>
            <person name="Bruce D."/>
            <person name="Han C."/>
            <person name="Tapia R."/>
            <person name="Gilna P."/>
            <person name="Schmutz J."/>
            <person name="Larimer F."/>
            <person name="Land M."/>
            <person name="Hauser L."/>
            <person name="Kyrpides N."/>
            <person name="Kim E."/>
            <person name="Stahl D."/>
            <person name="Richardson P."/>
        </authorList>
    </citation>
    <scope>NUCLEOTIDE SEQUENCE</scope>
    <source>
        <strain evidence="4">AAC00-1</strain>
    </source>
</reference>
<feature type="region of interest" description="Disordered" evidence="1">
    <location>
        <begin position="1"/>
        <end position="20"/>
    </location>
</feature>
<accession>A1TTH1</accession>
<dbReference type="NCBIfam" id="TIGR01643">
    <property type="entry name" value="YD_repeat_2x"/>
    <property type="match status" value="6"/>
</dbReference>
<dbReference type="EMBL" id="CP000512">
    <property type="protein sequence ID" value="ABM34259.1"/>
    <property type="molecule type" value="Genomic_DNA"/>
</dbReference>
<dbReference type="NCBIfam" id="TIGR03696">
    <property type="entry name" value="Rhs_assc_core"/>
    <property type="match status" value="1"/>
</dbReference>
<gene>
    <name evidence="4" type="ordered locus">Aave_3712</name>
</gene>
<dbReference type="Proteomes" id="UP000002596">
    <property type="component" value="Chromosome"/>
</dbReference>
<evidence type="ECO:0000313" key="4">
    <source>
        <dbReference type="EMBL" id="ABM34259.1"/>
    </source>
</evidence>
<proteinExistence type="predicted"/>
<dbReference type="PRINTS" id="PR00394">
    <property type="entry name" value="RHSPROTEIN"/>
</dbReference>
<dbReference type="eggNOG" id="COG3209">
    <property type="taxonomic scope" value="Bacteria"/>
</dbReference>
<feature type="compositionally biased region" description="Basic and acidic residues" evidence="1">
    <location>
        <begin position="216"/>
        <end position="229"/>
    </location>
</feature>
<dbReference type="PANTHER" id="PTHR32305:SF15">
    <property type="entry name" value="PROTEIN RHSA-RELATED"/>
    <property type="match status" value="1"/>
</dbReference>
<dbReference type="PANTHER" id="PTHR32305">
    <property type="match status" value="1"/>
</dbReference>
<dbReference type="Pfam" id="PF03527">
    <property type="entry name" value="RHS"/>
    <property type="match status" value="1"/>
</dbReference>
<dbReference type="KEGG" id="aav:Aave_3712"/>
<dbReference type="Pfam" id="PF05593">
    <property type="entry name" value="RHS_repeat"/>
    <property type="match status" value="3"/>
</dbReference>
<dbReference type="InterPro" id="IPR022385">
    <property type="entry name" value="Rhs_assc_core"/>
</dbReference>
<sequence length="1490" mass="160956">MTQGKPAARQTDLTKKGGPIVQGSHTVLIGSAGGIACSVCPGGVTEGHPVNPLLGAKVLPGEEDFGLPGPLPFALVRSYSSYQSPDPAPVGLLGPGWWMPGEARIAHRPAGDGAPAALHLHDGRGRRIAFEALAPGEIAHSPSEGLWLVRCGTEHLPGAHQGGHAGRLARLWNALPAPVRTDARITVATASPLGPWWVFAPGPVPAAPDGQAAGTDDTRNTGDTNDHAAPHGVLHGICDRFGRVQRHERHADGPFAGHLRSVTDGAGRRYGFELERVAPASPAAHGWGADSGVRLVAVWLQADPHQGQESLPAPLALVRYAYTGRGELAQVTDRTGRTVRRFEYGDAAHPGRMTGHARAGRPMTRYAYDAEGRVAAQTTPHGLDLRFDYTPLPADPTASPPQPARASTLVTDGLGRQRRYVFEGAGGLARVAERIEADGARSTWKHDTAGRLLEHTDALGRRVQHTIDAATGLAIGITDAAGRSHRIAHDALGLPLRHQAPAPEGPMGDPLVTTWEHDAWGRLVRHTDPLGHTTHYRYPETTAAHPDLPIAITDARGGTSTLQWNALGLLACRTDCSGRATRFHYDAWGRMVRVQGEEGLELRTAYDALGRQAESIDALGRTTRWRYAPEGDDLIAIDHPGGLCERFAHDAWGRVVRYEYGSAPTREPQDGNPGTPAPPHWLAQHYRYDLAGRLVELHNENARAHCFAYDVRDRLVAETGFDGLVTRHAYDRGGQRIRTEDARHAIDYEWSSTGQLLARTITPLPGTTQEAPITERFEHDGAGQLVAAHHHTALHRHQVSVHLRRDRLGRILGERQEMRSAEGALLWSHESTHALDAGGAPTGADLPGLPPLQWLTYGPGHVHGLLLDGEPLLHIERDGLHRPVALDFGASQTRWRRDALSRLQALSVHGTADAGLPRPSGGLPGLPALARQHHYDAAGRLARIDTPQGTIHHAYDTAGRLAAAHLPGREPLHYRYDPAGNPWQPAADAMGGPQGDWAGEVRRHLHDPAFDLLRQDGAAPPGHARDRWPDNRVRAHGPWRYRWDACGNLVEKTHADGRQTHRLHWDHAQRLVAHEQIDHATGERIRRIHHYDVFSRRIASRIERSQGSGPQQQPTATVTERCHGWQGDALTLTELRDPLRPQDAQRIHTLYHPGTFVPLLRIQTGACAEPPTLAQLLGAAEPGDREQPAPMQALQEELLHGASDHTRRHLHSMGWDAERLQRQLRGEGAAITHLHLYHCDHLGTPLALIDAQGRIDWQIELDPWGNTVNEHNPLGLHQPIRMQGQHDEGDGAGLFYNRHRYYDPGMGRYVSQDLIGLAGGVNTYQYGENNPLVFTDPEGLQTNRPNRPSWWNEGWSPKTPPGNCATAECAAGIGDTKPKGSTKPTEGLTCTVRVGLGVGITASYNTEKGLTYLGVGPQAGLSASITGAGETLITGEGAKGLVVQASGAFGNGVVGISGNSAMGVGGTTTTVSPGVGTIGVSVGATVGYRK</sequence>
<dbReference type="InterPro" id="IPR001826">
    <property type="entry name" value="RHS"/>
</dbReference>
<feature type="region of interest" description="Disordered" evidence="1">
    <location>
        <begin position="204"/>
        <end position="231"/>
    </location>
</feature>
<feature type="domain" description="DUF6531" evidence="3">
    <location>
        <begin position="47"/>
        <end position="130"/>
    </location>
</feature>
<feature type="domain" description="RHS protein conserved region" evidence="2">
    <location>
        <begin position="1235"/>
        <end position="1270"/>
    </location>
</feature>
<dbReference type="HOGENOM" id="CLU_001218_7_0_4"/>
<dbReference type="STRING" id="397945.Aave_3712"/>
<name>A1TTH1_PARC0</name>
<organism evidence="4 5">
    <name type="scientific">Paracidovorax citrulli (strain AAC00-1)</name>
    <name type="common">Acidovorax citrulli</name>
    <dbReference type="NCBI Taxonomy" id="397945"/>
    <lineage>
        <taxon>Bacteria</taxon>
        <taxon>Pseudomonadati</taxon>
        <taxon>Pseudomonadota</taxon>
        <taxon>Betaproteobacteria</taxon>
        <taxon>Burkholderiales</taxon>
        <taxon>Comamonadaceae</taxon>
        <taxon>Paracidovorax</taxon>
    </lineage>
</organism>
<dbReference type="InterPro" id="IPR031325">
    <property type="entry name" value="RHS_repeat"/>
</dbReference>
<evidence type="ECO:0000313" key="5">
    <source>
        <dbReference type="Proteomes" id="UP000002596"/>
    </source>
</evidence>
<protein>
    <submittedName>
        <fullName evidence="4">YD repeat protein</fullName>
    </submittedName>
</protein>
<dbReference type="Gene3D" id="2.180.10.10">
    <property type="entry name" value="RHS repeat-associated core"/>
    <property type="match status" value="3"/>
</dbReference>
<dbReference type="InterPro" id="IPR006530">
    <property type="entry name" value="YD"/>
</dbReference>
<dbReference type="Pfam" id="PF20148">
    <property type="entry name" value="DUF6531"/>
    <property type="match status" value="1"/>
</dbReference>
<dbReference type="InterPro" id="IPR045351">
    <property type="entry name" value="DUF6531"/>
</dbReference>
<evidence type="ECO:0000259" key="3">
    <source>
        <dbReference type="Pfam" id="PF20148"/>
    </source>
</evidence>
<evidence type="ECO:0000259" key="2">
    <source>
        <dbReference type="Pfam" id="PF03527"/>
    </source>
</evidence>